<comment type="subcellular location">
    <subcellularLocation>
        <location evidence="1">Membrane</location>
        <topology evidence="1">Single-pass membrane protein</topology>
    </subcellularLocation>
</comment>
<evidence type="ECO:0000256" key="6">
    <source>
        <dbReference type="SAM" id="Phobius"/>
    </source>
</evidence>
<feature type="transmembrane region" description="Helical" evidence="6">
    <location>
        <begin position="21"/>
        <end position="40"/>
    </location>
</feature>
<proteinExistence type="predicted"/>
<reference evidence="8 10" key="2">
    <citation type="submission" date="2020-08" db="EMBL/GenBank/DDBJ databases">
        <title>Sequencing the genomes of 1000 actinobacteria strains.</title>
        <authorList>
            <person name="Klenk H.-P."/>
        </authorList>
    </citation>
    <scope>NUCLEOTIDE SEQUENCE [LARGE SCALE GENOMIC DNA]</scope>
    <source>
        <strain evidence="8 10">DSM 9581</strain>
    </source>
</reference>
<keyword evidence="3 6" id="KW-0812">Transmembrane</keyword>
<dbReference type="Proteomes" id="UP000321723">
    <property type="component" value="Unassembled WGS sequence"/>
</dbReference>
<dbReference type="Pfam" id="PF07963">
    <property type="entry name" value="N_methyl"/>
    <property type="match status" value="1"/>
</dbReference>
<dbReference type="PROSITE" id="PS00409">
    <property type="entry name" value="PROKAR_NTER_METHYL"/>
    <property type="match status" value="1"/>
</dbReference>
<keyword evidence="2" id="KW-0488">Methylation</keyword>
<dbReference type="InterPro" id="IPR000983">
    <property type="entry name" value="Bac_GSPG_pilin"/>
</dbReference>
<name>A0A511FD40_9CELL</name>
<evidence type="ECO:0000313" key="7">
    <source>
        <dbReference type="EMBL" id="GEL47166.1"/>
    </source>
</evidence>
<dbReference type="AlphaFoldDB" id="A0A511FD40"/>
<dbReference type="GO" id="GO:0015628">
    <property type="term" value="P:protein secretion by the type II secretion system"/>
    <property type="evidence" value="ECO:0007669"/>
    <property type="project" value="InterPro"/>
</dbReference>
<dbReference type="EMBL" id="JACHDN010000001">
    <property type="protein sequence ID" value="MBB5474612.1"/>
    <property type="molecule type" value="Genomic_DNA"/>
</dbReference>
<keyword evidence="9" id="KW-1185">Reference proteome</keyword>
<evidence type="ECO:0000256" key="5">
    <source>
        <dbReference type="ARBA" id="ARBA00023136"/>
    </source>
</evidence>
<evidence type="ECO:0000256" key="2">
    <source>
        <dbReference type="ARBA" id="ARBA00022481"/>
    </source>
</evidence>
<dbReference type="OrthoDB" id="4828881at2"/>
<dbReference type="InterPro" id="IPR012902">
    <property type="entry name" value="N_methyl_site"/>
</dbReference>
<organism evidence="7 9">
    <name type="scientific">Cellulomonas hominis</name>
    <dbReference type="NCBI Taxonomy" id="156981"/>
    <lineage>
        <taxon>Bacteria</taxon>
        <taxon>Bacillati</taxon>
        <taxon>Actinomycetota</taxon>
        <taxon>Actinomycetes</taxon>
        <taxon>Micrococcales</taxon>
        <taxon>Cellulomonadaceae</taxon>
        <taxon>Cellulomonas</taxon>
    </lineage>
</organism>
<dbReference type="InterPro" id="IPR045584">
    <property type="entry name" value="Pilin-like"/>
</dbReference>
<dbReference type="RefSeq" id="WP_146838033.1">
    <property type="nucleotide sequence ID" value="NZ_BJVQ01000031.1"/>
</dbReference>
<protein>
    <submittedName>
        <fullName evidence="8">Type II secretion system protein G</fullName>
    </submittedName>
</protein>
<gene>
    <name evidence="7" type="ORF">CHO01_22820</name>
    <name evidence="8" type="ORF">HNR08_003348</name>
</gene>
<dbReference type="SUPFAM" id="SSF54523">
    <property type="entry name" value="Pili subunits"/>
    <property type="match status" value="1"/>
</dbReference>
<sequence length="169" mass="17365">MTSRVSKILAKREAGFTLVELLVVVIIVGILAAIGTPIYLNQQNKAHDTAVKSDLTNASLAADAYYTDNLKYPTTAAGFANDGGSPLASPSTSYVAFIGTNNYVIYAKSKSGSYFRYERNSGAGPVKLDATTTPAAPSALPTAPLAADTDAASGIPAGATGITWQGVTS</sequence>
<evidence type="ECO:0000256" key="1">
    <source>
        <dbReference type="ARBA" id="ARBA00004167"/>
    </source>
</evidence>
<evidence type="ECO:0000313" key="9">
    <source>
        <dbReference type="Proteomes" id="UP000321723"/>
    </source>
</evidence>
<dbReference type="GO" id="GO:0015627">
    <property type="term" value="C:type II protein secretion system complex"/>
    <property type="evidence" value="ECO:0007669"/>
    <property type="project" value="InterPro"/>
</dbReference>
<evidence type="ECO:0000313" key="8">
    <source>
        <dbReference type="EMBL" id="MBB5474612.1"/>
    </source>
</evidence>
<dbReference type="PANTHER" id="PTHR30093:SF44">
    <property type="entry name" value="TYPE II SECRETION SYSTEM CORE PROTEIN G"/>
    <property type="match status" value="1"/>
</dbReference>
<keyword evidence="4 6" id="KW-1133">Transmembrane helix</keyword>
<evidence type="ECO:0000256" key="4">
    <source>
        <dbReference type="ARBA" id="ARBA00022989"/>
    </source>
</evidence>
<dbReference type="GO" id="GO:0016020">
    <property type="term" value="C:membrane"/>
    <property type="evidence" value="ECO:0007669"/>
    <property type="project" value="UniProtKB-SubCell"/>
</dbReference>
<dbReference type="NCBIfam" id="TIGR02532">
    <property type="entry name" value="IV_pilin_GFxxxE"/>
    <property type="match status" value="1"/>
</dbReference>
<accession>A0A511FD40</accession>
<dbReference type="Gene3D" id="3.30.700.10">
    <property type="entry name" value="Glycoprotein, Type 4 Pilin"/>
    <property type="match status" value="1"/>
</dbReference>
<dbReference type="Proteomes" id="UP000564629">
    <property type="component" value="Unassembled WGS sequence"/>
</dbReference>
<evidence type="ECO:0000313" key="10">
    <source>
        <dbReference type="Proteomes" id="UP000564629"/>
    </source>
</evidence>
<keyword evidence="5 6" id="KW-0472">Membrane</keyword>
<dbReference type="EMBL" id="BJVQ01000031">
    <property type="protein sequence ID" value="GEL47166.1"/>
    <property type="molecule type" value="Genomic_DNA"/>
</dbReference>
<evidence type="ECO:0000256" key="3">
    <source>
        <dbReference type="ARBA" id="ARBA00022692"/>
    </source>
</evidence>
<dbReference type="PANTHER" id="PTHR30093">
    <property type="entry name" value="GENERAL SECRETION PATHWAY PROTEIN G"/>
    <property type="match status" value="1"/>
</dbReference>
<comment type="caution">
    <text evidence="7">The sequence shown here is derived from an EMBL/GenBank/DDBJ whole genome shotgun (WGS) entry which is preliminary data.</text>
</comment>
<dbReference type="PRINTS" id="PR00813">
    <property type="entry name" value="BCTERIALGSPG"/>
</dbReference>
<reference evidence="7 9" key="1">
    <citation type="submission" date="2019-07" db="EMBL/GenBank/DDBJ databases">
        <title>Whole genome shotgun sequence of Cellulomonas hominis NBRC 16055.</title>
        <authorList>
            <person name="Hosoyama A."/>
            <person name="Uohara A."/>
            <person name="Ohji S."/>
            <person name="Ichikawa N."/>
        </authorList>
    </citation>
    <scope>NUCLEOTIDE SEQUENCE [LARGE SCALE GENOMIC DNA]</scope>
    <source>
        <strain evidence="7 9">NBRC 16055</strain>
    </source>
</reference>